<sequence>MSQQHFEGKFEVELKYRIPSKSTFLAKLGSMPHEMMLQDNLESDTYFDTPERHLLAQHKSLCIRDMQPSGIKLWIVKGPEADRCEATNISDVSKAISMLQTLGYVKVQQINKVRSIYFVGDFHITVDHLEGVGDFAEFAIMTDEVSLLDDYRLQLLNLAMQFGLSEQDREHRAYRTLQSQVRKA</sequence>
<comment type="caution">
    <text evidence="2">The sequence shown here is derived from an EMBL/GenBank/DDBJ whole genome shotgun (WGS) entry which is preliminary data.</text>
</comment>
<gene>
    <name evidence="2" type="ORF">TUM4630_07170</name>
</gene>
<dbReference type="PROSITE" id="PS51707">
    <property type="entry name" value="CYTH"/>
    <property type="match status" value="1"/>
</dbReference>
<dbReference type="SMART" id="SM01118">
    <property type="entry name" value="CYTH"/>
    <property type="match status" value="1"/>
</dbReference>
<dbReference type="PANTHER" id="PTHR21028">
    <property type="entry name" value="SI:CH211-156B7.4"/>
    <property type="match status" value="1"/>
</dbReference>
<dbReference type="Proteomes" id="UP000761574">
    <property type="component" value="Unassembled WGS sequence"/>
</dbReference>
<keyword evidence="3" id="KW-1185">Reference proteome</keyword>
<dbReference type="InterPro" id="IPR023577">
    <property type="entry name" value="CYTH_domain"/>
</dbReference>
<dbReference type="EMBL" id="BPFB01000006">
    <property type="protein sequence ID" value="GIU43566.1"/>
    <property type="molecule type" value="Genomic_DNA"/>
</dbReference>
<dbReference type="CDD" id="cd07890">
    <property type="entry name" value="CYTH-like_AC_IV-like"/>
    <property type="match status" value="1"/>
</dbReference>
<dbReference type="Gene3D" id="2.40.320.10">
    <property type="entry name" value="Hypothetical Protein Pfu-838710-001"/>
    <property type="match status" value="1"/>
</dbReference>
<proteinExistence type="predicted"/>
<evidence type="ECO:0000313" key="2">
    <source>
        <dbReference type="EMBL" id="GIU43566.1"/>
    </source>
</evidence>
<reference evidence="2 3" key="1">
    <citation type="submission" date="2021-05" db="EMBL/GenBank/DDBJ databases">
        <title>Molecular characterization for Shewanella algae harboring chromosomal blaOXA-55-like strains isolated from clinical and environment sample.</title>
        <authorList>
            <person name="Ohama Y."/>
            <person name="Aoki K."/>
            <person name="Harada S."/>
            <person name="Moriya K."/>
            <person name="Ishii Y."/>
            <person name="Tateda K."/>
        </authorList>
    </citation>
    <scope>NUCLEOTIDE SEQUENCE [LARGE SCALE GENOMIC DNA]</scope>
    <source>
        <strain evidence="2 3">LMG 23746</strain>
    </source>
</reference>
<accession>A0ABQ4P7R8</accession>
<dbReference type="RefSeq" id="WP_119977132.1">
    <property type="nucleotide sequence ID" value="NZ_BPFB01000006.1"/>
</dbReference>
<protein>
    <submittedName>
        <fullName evidence="2">Adenylate cyclase</fullName>
    </submittedName>
</protein>
<organism evidence="2 3">
    <name type="scientific">Shewanella algidipiscicola</name>
    <dbReference type="NCBI Taxonomy" id="614070"/>
    <lineage>
        <taxon>Bacteria</taxon>
        <taxon>Pseudomonadati</taxon>
        <taxon>Pseudomonadota</taxon>
        <taxon>Gammaproteobacteria</taxon>
        <taxon>Alteromonadales</taxon>
        <taxon>Shewanellaceae</taxon>
        <taxon>Shewanella</taxon>
    </lineage>
</organism>
<dbReference type="InterPro" id="IPR033469">
    <property type="entry name" value="CYTH-like_dom_sf"/>
</dbReference>
<dbReference type="SUPFAM" id="SSF55154">
    <property type="entry name" value="CYTH-like phosphatases"/>
    <property type="match status" value="1"/>
</dbReference>
<dbReference type="NCBIfam" id="TIGR00318">
    <property type="entry name" value="cyaB"/>
    <property type="match status" value="1"/>
</dbReference>
<evidence type="ECO:0000313" key="3">
    <source>
        <dbReference type="Proteomes" id="UP000761574"/>
    </source>
</evidence>
<dbReference type="PANTHER" id="PTHR21028:SF2">
    <property type="entry name" value="CYTH DOMAIN-CONTAINING PROTEIN"/>
    <property type="match status" value="1"/>
</dbReference>
<name>A0ABQ4P7R8_9GAMM</name>
<dbReference type="Pfam" id="PF01928">
    <property type="entry name" value="CYTH"/>
    <property type="match status" value="1"/>
</dbReference>
<feature type="domain" description="CYTH" evidence="1">
    <location>
        <begin position="9"/>
        <end position="180"/>
    </location>
</feature>
<dbReference type="InterPro" id="IPR008173">
    <property type="entry name" value="Adenylyl_cyclase_CyaB"/>
</dbReference>
<evidence type="ECO:0000259" key="1">
    <source>
        <dbReference type="PROSITE" id="PS51707"/>
    </source>
</evidence>